<dbReference type="GO" id="GO:0043240">
    <property type="term" value="C:Fanconi anaemia nuclear complex"/>
    <property type="evidence" value="ECO:0007669"/>
    <property type="project" value="InterPro"/>
</dbReference>
<dbReference type="InterPro" id="IPR011990">
    <property type="entry name" value="TPR-like_helical_dom_sf"/>
</dbReference>
<gene>
    <name evidence="1" type="ORF">U0070_009537</name>
</gene>
<organism evidence="1 2">
    <name type="scientific">Myodes glareolus</name>
    <name type="common">Bank vole</name>
    <name type="synonym">Clethrionomys glareolus</name>
    <dbReference type="NCBI Taxonomy" id="447135"/>
    <lineage>
        <taxon>Eukaryota</taxon>
        <taxon>Metazoa</taxon>
        <taxon>Chordata</taxon>
        <taxon>Craniata</taxon>
        <taxon>Vertebrata</taxon>
        <taxon>Euteleostomi</taxon>
        <taxon>Mammalia</taxon>
        <taxon>Eutheria</taxon>
        <taxon>Euarchontoglires</taxon>
        <taxon>Glires</taxon>
        <taxon>Rodentia</taxon>
        <taxon>Myomorpha</taxon>
        <taxon>Muroidea</taxon>
        <taxon>Cricetidae</taxon>
        <taxon>Arvicolinae</taxon>
        <taxon>Myodes</taxon>
    </lineage>
</organism>
<dbReference type="AlphaFoldDB" id="A0AAW0H905"/>
<reference evidence="1 2" key="1">
    <citation type="journal article" date="2023" name="bioRxiv">
        <title>Conserved and derived expression patterns and positive selection on dental genes reveal complex evolutionary context of ever-growing rodent molars.</title>
        <authorList>
            <person name="Calamari Z.T."/>
            <person name="Song A."/>
            <person name="Cohen E."/>
            <person name="Akter M."/>
            <person name="Roy R.D."/>
            <person name="Hallikas O."/>
            <person name="Christensen M.M."/>
            <person name="Li P."/>
            <person name="Marangoni P."/>
            <person name="Jernvall J."/>
            <person name="Klein O.D."/>
        </authorList>
    </citation>
    <scope>NUCLEOTIDE SEQUENCE [LARGE SCALE GENOMIC DNA]</scope>
    <source>
        <strain evidence="1">V071</strain>
    </source>
</reference>
<accession>A0AAW0H905</accession>
<dbReference type="InterPro" id="IPR019734">
    <property type="entry name" value="TPR_rpt"/>
</dbReference>
<dbReference type="SMART" id="SM00028">
    <property type="entry name" value="TPR"/>
    <property type="match status" value="2"/>
</dbReference>
<protein>
    <recommendedName>
        <fullName evidence="3">Fanconi anemia group G protein</fullName>
    </recommendedName>
</protein>
<dbReference type="Gene3D" id="1.25.40.10">
    <property type="entry name" value="Tetratricopeptide repeat domain"/>
    <property type="match status" value="2"/>
</dbReference>
<dbReference type="Proteomes" id="UP001488838">
    <property type="component" value="Unassembled WGS sequence"/>
</dbReference>
<evidence type="ECO:0000313" key="1">
    <source>
        <dbReference type="EMBL" id="KAK7799090.1"/>
    </source>
</evidence>
<name>A0AAW0H905_MYOGA</name>
<proteinExistence type="predicted"/>
<dbReference type="GO" id="GO:0036297">
    <property type="term" value="P:interstrand cross-link repair"/>
    <property type="evidence" value="ECO:0007669"/>
    <property type="project" value="InterPro"/>
</dbReference>
<dbReference type="PANTHER" id="PTHR15254">
    <property type="entry name" value="FANCONI ANEMIA GROUP G PROTEIN FAMILY MEMBER"/>
    <property type="match status" value="1"/>
</dbReference>
<sequence length="583" mass="64074">MSNQIIPALPKTSSILDLWREKNDRLVRQAKQLTGDSRPSLRRQQLAQDTLEGFKELLITLQGLPAAVPALPLELTVTCNYIILRASLAQGFTEDLTQDVQRGLERVLETQNQLEPKLQQRLPELWHSTETSEDLLLLLKSWNPPAEKAAAPLIIQDAESLRDVLLTAFACRQGLQELITGSLPHALSNLHEAASGLCPPSVLVQVYTALGTCLRKMGNPQRALLYLTAALKVGVTCALPLLEASRIYRQLGDTVAELESLELLVEALSATHSPIHSSTLKLLIEVELLLPQPGPASPLRCGTQSQAKHLLASRCLQTGRAEDAAEHYLDLLAMLLGDSEPGFPPPTSSTGPCIPELCLEAAAALIQAGRAPDAFTVCEELLSRTSSLLPKMSLWENARKRTKELSYCPIWVSATHLLQGQAWSQLKAQKEALSEFSHSHLNVRVSSLSLCFYSTSGAGSNCEQKCRPDVVLKHLQVAALLSRGLEWAASNQDTKALSDFLLSVQICPGNRDGSFYLLQTLKRLERKNEAAAFWQKAQTQPAQEETTWSLPLYLETCLSWIHPPNCEALLEEFGTSLLESCDL</sequence>
<dbReference type="EMBL" id="JBBHLL010000639">
    <property type="protein sequence ID" value="KAK7799090.1"/>
    <property type="molecule type" value="Genomic_DNA"/>
</dbReference>
<keyword evidence="2" id="KW-1185">Reference proteome</keyword>
<dbReference type="InterPro" id="IPR039684">
    <property type="entry name" value="FANCG"/>
</dbReference>
<evidence type="ECO:0008006" key="3">
    <source>
        <dbReference type="Google" id="ProtNLM"/>
    </source>
</evidence>
<comment type="caution">
    <text evidence="1">The sequence shown here is derived from an EMBL/GenBank/DDBJ whole genome shotgun (WGS) entry which is preliminary data.</text>
</comment>
<evidence type="ECO:0000313" key="2">
    <source>
        <dbReference type="Proteomes" id="UP001488838"/>
    </source>
</evidence>
<dbReference type="PANTHER" id="PTHR15254:SF2">
    <property type="entry name" value="FANCONI ANEMIA GROUP G PROTEIN"/>
    <property type="match status" value="1"/>
</dbReference>
<dbReference type="SUPFAM" id="SSF48452">
    <property type="entry name" value="TPR-like"/>
    <property type="match status" value="2"/>
</dbReference>